<dbReference type="AlphaFoldDB" id="A0AAD6TLJ2"/>
<protein>
    <submittedName>
        <fullName evidence="2">S-adenosyl-L-methionine-dependent methyltransferase</fullName>
    </submittedName>
</protein>
<reference evidence="2" key="1">
    <citation type="submission" date="2023-03" db="EMBL/GenBank/DDBJ databases">
        <title>Massive genome expansion in bonnet fungi (Mycena s.s.) driven by repeated elements and novel gene families across ecological guilds.</title>
        <authorList>
            <consortium name="Lawrence Berkeley National Laboratory"/>
            <person name="Harder C.B."/>
            <person name="Miyauchi S."/>
            <person name="Viragh M."/>
            <person name="Kuo A."/>
            <person name="Thoen E."/>
            <person name="Andreopoulos B."/>
            <person name="Lu D."/>
            <person name="Skrede I."/>
            <person name="Drula E."/>
            <person name="Henrissat B."/>
            <person name="Morin E."/>
            <person name="Kohler A."/>
            <person name="Barry K."/>
            <person name="LaButti K."/>
            <person name="Morin E."/>
            <person name="Salamov A."/>
            <person name="Lipzen A."/>
            <person name="Mereny Z."/>
            <person name="Hegedus B."/>
            <person name="Baldrian P."/>
            <person name="Stursova M."/>
            <person name="Weitz H."/>
            <person name="Taylor A."/>
            <person name="Grigoriev I.V."/>
            <person name="Nagy L.G."/>
            <person name="Martin F."/>
            <person name="Kauserud H."/>
        </authorList>
    </citation>
    <scope>NUCLEOTIDE SEQUENCE</scope>
    <source>
        <strain evidence="2">CBHHK200</strain>
    </source>
</reference>
<keyword evidence="2" id="KW-0808">Transferase</keyword>
<dbReference type="CDD" id="cd02440">
    <property type="entry name" value="AdoMet_MTases"/>
    <property type="match status" value="1"/>
</dbReference>
<dbReference type="Pfam" id="PF13649">
    <property type="entry name" value="Methyltransf_25"/>
    <property type="match status" value="1"/>
</dbReference>
<sequence>MLAAQTNSAENQLPTEISEKNIVSITHAARSYQAFPGSRYALPSDDLERQRLLLQHKTLRKIFGDKILFAPVSLGRHDKVLDVGTGSGVWILDLATSVDTSVSMVGVDIEPRLFPTSPPKNFDFRIESVTRLPEDWSNTFSLVHQRLLILALQQHEWSVAIQEIYRVLRPGGWIQIDESTPWYEEKYPGKPCMEKLTALYRCVARARNLYVDCTDDMPKMLAQAGFVDIRTESGIQKMGKWAGEVGVANRVNHIGVLRGMKTPVLQAGGFGYVSSEAEYDALLEGLEKEWDEIPGSEKELIIFWARKPAA</sequence>
<dbReference type="Gene3D" id="3.40.50.150">
    <property type="entry name" value="Vaccinia Virus protein VP39"/>
    <property type="match status" value="1"/>
</dbReference>
<proteinExistence type="predicted"/>
<dbReference type="InterPro" id="IPR029063">
    <property type="entry name" value="SAM-dependent_MTases_sf"/>
</dbReference>
<dbReference type="GO" id="GO:0032259">
    <property type="term" value="P:methylation"/>
    <property type="evidence" value="ECO:0007669"/>
    <property type="project" value="UniProtKB-KW"/>
</dbReference>
<dbReference type="InterPro" id="IPR041698">
    <property type="entry name" value="Methyltransf_25"/>
</dbReference>
<name>A0AAD6TLJ2_9AGAR</name>
<evidence type="ECO:0000313" key="3">
    <source>
        <dbReference type="Proteomes" id="UP001218188"/>
    </source>
</evidence>
<organism evidence="2 3">
    <name type="scientific">Mycena alexandri</name>
    <dbReference type="NCBI Taxonomy" id="1745969"/>
    <lineage>
        <taxon>Eukaryota</taxon>
        <taxon>Fungi</taxon>
        <taxon>Dikarya</taxon>
        <taxon>Basidiomycota</taxon>
        <taxon>Agaricomycotina</taxon>
        <taxon>Agaricomycetes</taxon>
        <taxon>Agaricomycetidae</taxon>
        <taxon>Agaricales</taxon>
        <taxon>Marasmiineae</taxon>
        <taxon>Mycenaceae</taxon>
        <taxon>Mycena</taxon>
    </lineage>
</organism>
<comment type="caution">
    <text evidence="2">The sequence shown here is derived from an EMBL/GenBank/DDBJ whole genome shotgun (WGS) entry which is preliminary data.</text>
</comment>
<evidence type="ECO:0000313" key="2">
    <source>
        <dbReference type="EMBL" id="KAJ7047080.1"/>
    </source>
</evidence>
<dbReference type="PANTHER" id="PTHR43591">
    <property type="entry name" value="METHYLTRANSFERASE"/>
    <property type="match status" value="1"/>
</dbReference>
<dbReference type="GO" id="GO:0008168">
    <property type="term" value="F:methyltransferase activity"/>
    <property type="evidence" value="ECO:0007669"/>
    <property type="project" value="UniProtKB-KW"/>
</dbReference>
<feature type="domain" description="Methyltransferase" evidence="1">
    <location>
        <begin position="80"/>
        <end position="172"/>
    </location>
</feature>
<accession>A0AAD6TLJ2</accession>
<gene>
    <name evidence="2" type="ORF">C8F04DRAFT_1062649</name>
</gene>
<dbReference type="Proteomes" id="UP001218188">
    <property type="component" value="Unassembled WGS sequence"/>
</dbReference>
<dbReference type="PANTHER" id="PTHR43591:SF24">
    <property type="entry name" value="2-METHOXY-6-POLYPRENYL-1,4-BENZOQUINOL METHYLASE, MITOCHONDRIAL"/>
    <property type="match status" value="1"/>
</dbReference>
<evidence type="ECO:0000259" key="1">
    <source>
        <dbReference type="Pfam" id="PF13649"/>
    </source>
</evidence>
<dbReference type="EMBL" id="JARJCM010000002">
    <property type="protein sequence ID" value="KAJ7047080.1"/>
    <property type="molecule type" value="Genomic_DNA"/>
</dbReference>
<keyword evidence="2" id="KW-0489">Methyltransferase</keyword>
<keyword evidence="3" id="KW-1185">Reference proteome</keyword>
<dbReference type="SUPFAM" id="SSF53335">
    <property type="entry name" value="S-adenosyl-L-methionine-dependent methyltransferases"/>
    <property type="match status" value="1"/>
</dbReference>